<dbReference type="SUPFAM" id="SSF53383">
    <property type="entry name" value="PLP-dependent transferases"/>
    <property type="match status" value="1"/>
</dbReference>
<dbReference type="PANTHER" id="PTHR11999:SF167">
    <property type="entry name" value="AROMATIC-L-AMINO-ACID DECARBOXYLASE"/>
    <property type="match status" value="1"/>
</dbReference>
<organism evidence="13 14">
    <name type="scientific">Sinanodonta woodiana</name>
    <name type="common">Chinese pond mussel</name>
    <name type="synonym">Anodonta woodiana</name>
    <dbReference type="NCBI Taxonomy" id="1069815"/>
    <lineage>
        <taxon>Eukaryota</taxon>
        <taxon>Metazoa</taxon>
        <taxon>Spiralia</taxon>
        <taxon>Lophotrochozoa</taxon>
        <taxon>Mollusca</taxon>
        <taxon>Bivalvia</taxon>
        <taxon>Autobranchia</taxon>
        <taxon>Heteroconchia</taxon>
        <taxon>Palaeoheterodonta</taxon>
        <taxon>Unionida</taxon>
        <taxon>Unionoidea</taxon>
        <taxon>Unionidae</taxon>
        <taxon>Unioninae</taxon>
        <taxon>Sinanodonta</taxon>
    </lineage>
</organism>
<keyword evidence="14" id="KW-1185">Reference proteome</keyword>
<evidence type="ECO:0000313" key="14">
    <source>
        <dbReference type="Proteomes" id="UP001634394"/>
    </source>
</evidence>
<dbReference type="InterPro" id="IPR021115">
    <property type="entry name" value="Pyridoxal-P_BS"/>
</dbReference>
<dbReference type="InterPro" id="IPR002129">
    <property type="entry name" value="PyrdxlP-dep_de-COase"/>
</dbReference>
<dbReference type="Proteomes" id="UP001634394">
    <property type="component" value="Unassembled WGS sequence"/>
</dbReference>
<evidence type="ECO:0000256" key="5">
    <source>
        <dbReference type="ARBA" id="ARBA00022793"/>
    </source>
</evidence>
<dbReference type="CDD" id="cd06450">
    <property type="entry name" value="DOPA_deC_like"/>
    <property type="match status" value="1"/>
</dbReference>
<dbReference type="PANTHER" id="PTHR11999">
    <property type="entry name" value="GROUP II PYRIDOXAL-5-PHOSPHATE DECARBOXYLASE"/>
    <property type="match status" value="1"/>
</dbReference>
<keyword evidence="4" id="KW-0127">Catecholamine biosynthesis</keyword>
<dbReference type="Gene3D" id="3.90.1150.10">
    <property type="entry name" value="Aspartate Aminotransferase, domain 1"/>
    <property type="match status" value="1"/>
</dbReference>
<evidence type="ECO:0000256" key="10">
    <source>
        <dbReference type="ARBA" id="ARBA00041275"/>
    </source>
</evidence>
<reference evidence="13 14" key="1">
    <citation type="submission" date="2024-11" db="EMBL/GenBank/DDBJ databases">
        <title>Chromosome-level genome assembly of the freshwater bivalve Anodonta woodiana.</title>
        <authorList>
            <person name="Chen X."/>
        </authorList>
    </citation>
    <scope>NUCLEOTIDE SEQUENCE [LARGE SCALE GENOMIC DNA]</scope>
    <source>
        <strain evidence="13">MN2024</strain>
        <tissue evidence="13">Gills</tissue>
    </source>
</reference>
<evidence type="ECO:0000256" key="2">
    <source>
        <dbReference type="ARBA" id="ARBA00009533"/>
    </source>
</evidence>
<comment type="cofactor">
    <cofactor evidence="1 11 12">
        <name>pyridoxal 5'-phosphate</name>
        <dbReference type="ChEBI" id="CHEBI:597326"/>
    </cofactor>
</comment>
<evidence type="ECO:0000256" key="7">
    <source>
        <dbReference type="ARBA" id="ARBA00023239"/>
    </source>
</evidence>
<dbReference type="GO" id="GO:0004058">
    <property type="term" value="F:aromatic-L-amino-acid decarboxylase activity"/>
    <property type="evidence" value="ECO:0007669"/>
    <property type="project" value="UniProtKB-EC"/>
</dbReference>
<name>A0ABD3TJD7_SINWO</name>
<evidence type="ECO:0000256" key="8">
    <source>
        <dbReference type="ARBA" id="ARBA00038886"/>
    </source>
</evidence>
<dbReference type="GO" id="GO:0042423">
    <property type="term" value="P:catecholamine biosynthetic process"/>
    <property type="evidence" value="ECO:0007669"/>
    <property type="project" value="UniProtKB-KW"/>
</dbReference>
<dbReference type="FunFam" id="1.20.1340.10:FF:000001">
    <property type="entry name" value="Histidine decarboxylase"/>
    <property type="match status" value="1"/>
</dbReference>
<evidence type="ECO:0000256" key="6">
    <source>
        <dbReference type="ARBA" id="ARBA00022898"/>
    </source>
</evidence>
<keyword evidence="5" id="KW-0210">Decarboxylase</keyword>
<comment type="caution">
    <text evidence="13">The sequence shown here is derived from an EMBL/GenBank/DDBJ whole genome shotgun (WGS) entry which is preliminary data.</text>
</comment>
<comment type="similarity">
    <text evidence="2 12">Belongs to the group II decarboxylase family.</text>
</comment>
<sequence length="480" mass="54623">MDAEEFRRRGREMIDYVASYLENVRTRQPYPDVKPGYLRHLIPDCAPESPDSWDELFKDIERVIMPGVTHWHNPHFHAYYLTASSFPAILADILSDGIGCLGFSWATSPACTELEVITLDWLGKMLDLPSNFLSCSGGKGGGVIQGTASEATLVALLSARTKFLHKMKKDNTEMEDGVIMSKFVAYTSDQAHSSVERAGLIGAIKMRKLETDDKCALRGHTLQHAIDSDKAKGLVPIFVCATLGTTTSCAFDNLLELGPICEKEEIWLHIDAAYAGSAFICPEFRPLLNGVEYATSFNFNPHKWMQVNFDCSAMWVKDSTLISDAFRIDPLYLKHENQGQVMPDFRHWNIPFGRRFRSLKLWFVLRLFGQKGLQECIRKDVRLAHEFKSLVLSDERFELFCEVTLGLVCFRLKRSDEANKRLLKAINEDRRIHIVPSQTKDKYFLRFAICASQTTSEDIQFAWKVISEMADFVLKEESVF</sequence>
<evidence type="ECO:0000256" key="9">
    <source>
        <dbReference type="ARBA" id="ARBA00040968"/>
    </source>
</evidence>
<evidence type="ECO:0000256" key="3">
    <source>
        <dbReference type="ARBA" id="ARBA00011738"/>
    </source>
</evidence>
<proteinExistence type="inferred from homology"/>
<evidence type="ECO:0000256" key="12">
    <source>
        <dbReference type="RuleBase" id="RU000382"/>
    </source>
</evidence>
<keyword evidence="6 11" id="KW-0663">Pyridoxal phosphate</keyword>
<dbReference type="AlphaFoldDB" id="A0ABD3TJD7"/>
<comment type="subunit">
    <text evidence="3">Homodimer.</text>
</comment>
<dbReference type="PRINTS" id="PR00800">
    <property type="entry name" value="YHDCRBOXLASE"/>
</dbReference>
<dbReference type="InterPro" id="IPR015422">
    <property type="entry name" value="PyrdxlP-dep_Trfase_small"/>
</dbReference>
<dbReference type="InterPro" id="IPR015421">
    <property type="entry name" value="PyrdxlP-dep_Trfase_major"/>
</dbReference>
<protein>
    <recommendedName>
        <fullName evidence="9">Aromatic-L-amino-acid decarboxylase</fullName>
        <ecNumber evidence="8">4.1.1.28</ecNumber>
    </recommendedName>
    <alternativeName>
        <fullName evidence="10">DOPA decarboxylase</fullName>
    </alternativeName>
</protein>
<dbReference type="Gene3D" id="1.20.1340.10">
    <property type="entry name" value="dopa decarboxylase, N-terminal domain"/>
    <property type="match status" value="1"/>
</dbReference>
<evidence type="ECO:0000256" key="4">
    <source>
        <dbReference type="ARBA" id="ARBA00022584"/>
    </source>
</evidence>
<keyword evidence="7 12" id="KW-0456">Lyase</keyword>
<dbReference type="EMBL" id="JBJQND010000018">
    <property type="protein sequence ID" value="KAL3836820.1"/>
    <property type="molecule type" value="Genomic_DNA"/>
</dbReference>
<feature type="modified residue" description="N6-(pyridoxal phosphate)lysine" evidence="11">
    <location>
        <position position="303"/>
    </location>
</feature>
<accession>A0ABD3TJD7</accession>
<evidence type="ECO:0000256" key="11">
    <source>
        <dbReference type="PIRSR" id="PIRSR602129-50"/>
    </source>
</evidence>
<dbReference type="InterPro" id="IPR015424">
    <property type="entry name" value="PyrdxlP-dep_Trfase"/>
</dbReference>
<evidence type="ECO:0000256" key="1">
    <source>
        <dbReference type="ARBA" id="ARBA00001933"/>
    </source>
</evidence>
<dbReference type="Pfam" id="PF00282">
    <property type="entry name" value="Pyridoxal_deC"/>
    <property type="match status" value="1"/>
</dbReference>
<dbReference type="EC" id="4.1.1.28" evidence="8"/>
<dbReference type="FunFam" id="3.40.640.10:FF:000025">
    <property type="entry name" value="Histidine decarboxylase"/>
    <property type="match status" value="1"/>
</dbReference>
<dbReference type="Gene3D" id="3.40.640.10">
    <property type="entry name" value="Type I PLP-dependent aspartate aminotransferase-like (Major domain)"/>
    <property type="match status" value="1"/>
</dbReference>
<evidence type="ECO:0000313" key="13">
    <source>
        <dbReference type="EMBL" id="KAL3836820.1"/>
    </source>
</evidence>
<dbReference type="InterPro" id="IPR010977">
    <property type="entry name" value="Aromatic_deC"/>
</dbReference>
<gene>
    <name evidence="13" type="ORF">ACJMK2_022233</name>
</gene>
<dbReference type="FunFam" id="3.90.1150.10:FF:000018">
    <property type="entry name" value="Histidine decarboxylase"/>
    <property type="match status" value="1"/>
</dbReference>
<dbReference type="PROSITE" id="PS00392">
    <property type="entry name" value="DDC_GAD_HDC_YDC"/>
    <property type="match status" value="1"/>
</dbReference>